<name>A0ABV9QE86_9BURK</name>
<reference evidence="7" key="1">
    <citation type="journal article" date="2019" name="Int. J. Syst. Evol. Microbiol.">
        <title>The Global Catalogue of Microorganisms (GCM) 10K type strain sequencing project: providing services to taxonomists for standard genome sequencing and annotation.</title>
        <authorList>
            <consortium name="The Broad Institute Genomics Platform"/>
            <consortium name="The Broad Institute Genome Sequencing Center for Infectious Disease"/>
            <person name="Wu L."/>
            <person name="Ma J."/>
        </authorList>
    </citation>
    <scope>NUCLEOTIDE SEQUENCE [LARGE SCALE GENOMIC DNA]</scope>
    <source>
        <strain evidence="7">CCUG 49452</strain>
    </source>
</reference>
<dbReference type="Proteomes" id="UP001596001">
    <property type="component" value="Unassembled WGS sequence"/>
</dbReference>
<dbReference type="InterPro" id="IPR003660">
    <property type="entry name" value="HAMP_dom"/>
</dbReference>
<dbReference type="SUPFAM" id="SSF58104">
    <property type="entry name" value="Methyl-accepting chemotaxis protein (MCP) signaling domain"/>
    <property type="match status" value="1"/>
</dbReference>
<dbReference type="CDD" id="cd11386">
    <property type="entry name" value="MCP_signal"/>
    <property type="match status" value="1"/>
</dbReference>
<proteinExistence type="inferred from homology"/>
<evidence type="ECO:0000256" key="2">
    <source>
        <dbReference type="ARBA" id="ARBA00029447"/>
    </source>
</evidence>
<evidence type="ECO:0000313" key="6">
    <source>
        <dbReference type="EMBL" id="MFC4788000.1"/>
    </source>
</evidence>
<dbReference type="InterPro" id="IPR004089">
    <property type="entry name" value="MCPsignal_dom"/>
</dbReference>
<dbReference type="Pfam" id="PF00015">
    <property type="entry name" value="MCPsignal"/>
    <property type="match status" value="1"/>
</dbReference>
<dbReference type="PROSITE" id="PS50885">
    <property type="entry name" value="HAMP"/>
    <property type="match status" value="1"/>
</dbReference>
<dbReference type="EMBL" id="JBHSHJ010000002">
    <property type="protein sequence ID" value="MFC4788000.1"/>
    <property type="molecule type" value="Genomic_DNA"/>
</dbReference>
<dbReference type="RefSeq" id="WP_382430001.1">
    <property type="nucleotide sequence ID" value="NZ_JBHSHJ010000002.1"/>
</dbReference>
<dbReference type="PROSITE" id="PS50111">
    <property type="entry name" value="CHEMOTAXIS_TRANSDUC_2"/>
    <property type="match status" value="1"/>
</dbReference>
<evidence type="ECO:0000256" key="3">
    <source>
        <dbReference type="PROSITE-ProRule" id="PRU00284"/>
    </source>
</evidence>
<dbReference type="SMART" id="SM00283">
    <property type="entry name" value="MA"/>
    <property type="match status" value="1"/>
</dbReference>
<sequence length="531" mass="56280">MQTWKISQRLMAGFGLVILVLLGMSVYSVYIARGIDAALSANASQNVIIQRAAINFRGSAHDRSIALRDVVLAPDEASRQKELQAIEQLAAFYAASSTQLDTALQAGKDIPTEVGTLLQAIKEIEVRTVATSRKVIERMQAGDRAGAEALLWAEAKPQYTQWLAAINRLIDFEEKRIIQNSQFANHEAGQFTGIMLGITLLAVLISVGVTTTVSRSINHELGAEPNEVRAVVQAIQHGDLTVAVPVRPDDTSSVMAAVRDMQQRIHTLVAAVRDNIQQLRATSADIASGNQHLGTRTEQTVSSLETTAHSMDQLTATVRQSTESAQQANTLASTAANSASKGGVVMQQVVETMQEIHHSSQKIGDIIGVIDGIAFQTNILALNAAVEAARAGEQGRGFAVVATEVRSLAGRSAAAAKEIKQLIQASVEKVNSGTQLVADAGTAMGEIVQGVQRVSGMIGEISAAAVEQSEGISQVNLAVGQLDQMTQQNGALVEQSTVAAANLEAQAQQLANLVAVFKVDGAHTHTLRLNA</sequence>
<dbReference type="PANTHER" id="PTHR43531">
    <property type="entry name" value="PROTEIN ICFG"/>
    <property type="match status" value="1"/>
</dbReference>
<evidence type="ECO:0000259" key="4">
    <source>
        <dbReference type="PROSITE" id="PS50111"/>
    </source>
</evidence>
<protein>
    <submittedName>
        <fullName evidence="6">Methyl-accepting chemotaxis protein</fullName>
    </submittedName>
</protein>
<dbReference type="InterPro" id="IPR051310">
    <property type="entry name" value="MCP_chemotaxis"/>
</dbReference>
<dbReference type="CDD" id="cd19411">
    <property type="entry name" value="MCP2201-like_sensor"/>
    <property type="match status" value="1"/>
</dbReference>
<dbReference type="Pfam" id="PF12729">
    <property type="entry name" value="4HB_MCP_1"/>
    <property type="match status" value="1"/>
</dbReference>
<evidence type="ECO:0000313" key="7">
    <source>
        <dbReference type="Proteomes" id="UP001596001"/>
    </source>
</evidence>
<comment type="similarity">
    <text evidence="2">Belongs to the methyl-accepting chemotaxis (MCP) protein family.</text>
</comment>
<comment type="caution">
    <text evidence="6">The sequence shown here is derived from an EMBL/GenBank/DDBJ whole genome shotgun (WGS) entry which is preliminary data.</text>
</comment>
<feature type="domain" description="HAMP" evidence="5">
    <location>
        <begin position="226"/>
        <end position="270"/>
    </location>
</feature>
<feature type="domain" description="Methyl-accepting transducer" evidence="4">
    <location>
        <begin position="275"/>
        <end position="504"/>
    </location>
</feature>
<gene>
    <name evidence="6" type="ORF">ACFO6X_03195</name>
</gene>
<dbReference type="PANTHER" id="PTHR43531:SF14">
    <property type="entry name" value="METHYL-ACCEPTING CHEMOTAXIS PROTEIN I-RELATED"/>
    <property type="match status" value="1"/>
</dbReference>
<keyword evidence="3" id="KW-0807">Transducer</keyword>
<keyword evidence="7" id="KW-1185">Reference proteome</keyword>
<evidence type="ECO:0000259" key="5">
    <source>
        <dbReference type="PROSITE" id="PS50885"/>
    </source>
</evidence>
<dbReference type="Gene3D" id="1.10.287.950">
    <property type="entry name" value="Methyl-accepting chemotaxis protein"/>
    <property type="match status" value="1"/>
</dbReference>
<keyword evidence="1" id="KW-0488">Methylation</keyword>
<evidence type="ECO:0000256" key="1">
    <source>
        <dbReference type="ARBA" id="ARBA00022481"/>
    </source>
</evidence>
<dbReference type="InterPro" id="IPR047347">
    <property type="entry name" value="YvaQ-like_sensor"/>
</dbReference>
<dbReference type="InterPro" id="IPR024478">
    <property type="entry name" value="HlyB_4HB_MCP"/>
</dbReference>
<organism evidence="6 7">
    <name type="scientific">Giesbergeria sinuosa</name>
    <dbReference type="NCBI Taxonomy" id="80883"/>
    <lineage>
        <taxon>Bacteria</taxon>
        <taxon>Pseudomonadati</taxon>
        <taxon>Pseudomonadota</taxon>
        <taxon>Betaproteobacteria</taxon>
        <taxon>Burkholderiales</taxon>
        <taxon>Comamonadaceae</taxon>
        <taxon>Giesbergeria</taxon>
    </lineage>
</organism>
<accession>A0ABV9QE86</accession>